<comment type="caution">
    <text evidence="1">The sequence shown here is derived from an EMBL/GenBank/DDBJ whole genome shotgun (WGS) entry which is preliminary data.</text>
</comment>
<protein>
    <submittedName>
        <fullName evidence="1">Uncharacterized protein</fullName>
    </submittedName>
</protein>
<dbReference type="AlphaFoldDB" id="A0A016S2W2"/>
<gene>
    <name evidence="1" type="primary">Acey_s0309.g2087</name>
    <name evidence="1" type="ORF">Y032_0309g2087</name>
</gene>
<dbReference type="EMBL" id="JARK01001645">
    <property type="protein sequence ID" value="EYB84856.1"/>
    <property type="molecule type" value="Genomic_DNA"/>
</dbReference>
<dbReference type="Proteomes" id="UP000024635">
    <property type="component" value="Unassembled WGS sequence"/>
</dbReference>
<reference evidence="2" key="1">
    <citation type="journal article" date="2015" name="Nat. Genet.">
        <title>The genome and transcriptome of the zoonotic hookworm Ancylostoma ceylanicum identify infection-specific gene families.</title>
        <authorList>
            <person name="Schwarz E.M."/>
            <person name="Hu Y."/>
            <person name="Antoshechkin I."/>
            <person name="Miller M.M."/>
            <person name="Sternberg P.W."/>
            <person name="Aroian R.V."/>
        </authorList>
    </citation>
    <scope>NUCLEOTIDE SEQUENCE</scope>
    <source>
        <strain evidence="2">HY135</strain>
    </source>
</reference>
<accession>A0A016S2W2</accession>
<proteinExistence type="predicted"/>
<sequence length="83" mass="9938">MGLGMLLPVKTVRVDLCDWPGNLYQTDARIHLWKMFYGDQSPRHVILNEKNARLLRSFVMRLRCDWPYSSSHRRMHVSRMHLV</sequence>
<name>A0A016S2W2_9BILA</name>
<evidence type="ECO:0000313" key="1">
    <source>
        <dbReference type="EMBL" id="EYB84856.1"/>
    </source>
</evidence>
<evidence type="ECO:0000313" key="2">
    <source>
        <dbReference type="Proteomes" id="UP000024635"/>
    </source>
</evidence>
<keyword evidence="2" id="KW-1185">Reference proteome</keyword>
<organism evidence="1 2">
    <name type="scientific">Ancylostoma ceylanicum</name>
    <dbReference type="NCBI Taxonomy" id="53326"/>
    <lineage>
        <taxon>Eukaryota</taxon>
        <taxon>Metazoa</taxon>
        <taxon>Ecdysozoa</taxon>
        <taxon>Nematoda</taxon>
        <taxon>Chromadorea</taxon>
        <taxon>Rhabditida</taxon>
        <taxon>Rhabditina</taxon>
        <taxon>Rhabditomorpha</taxon>
        <taxon>Strongyloidea</taxon>
        <taxon>Ancylostomatidae</taxon>
        <taxon>Ancylostomatinae</taxon>
        <taxon>Ancylostoma</taxon>
    </lineage>
</organism>